<dbReference type="InterPro" id="IPR020846">
    <property type="entry name" value="MFS_dom"/>
</dbReference>
<keyword evidence="3 6" id="KW-1133">Transmembrane helix</keyword>
<organism evidence="8 9">
    <name type="scientific">Tolypocladium paradoxum</name>
    <dbReference type="NCBI Taxonomy" id="94208"/>
    <lineage>
        <taxon>Eukaryota</taxon>
        <taxon>Fungi</taxon>
        <taxon>Dikarya</taxon>
        <taxon>Ascomycota</taxon>
        <taxon>Pezizomycotina</taxon>
        <taxon>Sordariomycetes</taxon>
        <taxon>Hypocreomycetidae</taxon>
        <taxon>Hypocreales</taxon>
        <taxon>Ophiocordycipitaceae</taxon>
        <taxon>Tolypocladium</taxon>
    </lineage>
</organism>
<feature type="transmembrane region" description="Helical" evidence="6">
    <location>
        <begin position="292"/>
        <end position="312"/>
    </location>
</feature>
<sequence>MAAQPQIFGSDKEACPGASPSLRGPEAEHQAAGHDASTTTTVPQTSAGTDTRAVSVFSRNVILAALGLAVFVSSLDATIVATLVPTLTDEFRSVNSVGWYGTAYLLVSGATQPSWGKLYATFRPKLVFLVSLALLEAGSLICALAKNSPTFIGGRAVAGLGSAGIIAGALIITALVVPLHLRPIYMGVIGSLEGVSLVTGPVIGGAIVDRIGWRWAFWINLPIGAALGAALVLLFHPPRSASNTTAQQSKTILYRLKQIDVLGGMAIAGSLTCLFLALEWGGSDYAWSSGRIIALLVVFGVSFTLVGVHQYWRGDEATFPVRLLKNTSFVGWLVGGFCFSSAQYVVLFYLPLWFQAVNGLSPLQSGIQTLAMVIPVICVALAAGAGVSAVGYLAPFMMAATILTCVGAGLLYTLTPGIAQAPLVGYQILFGSGSGMGVQQAIVGSQADLDSSDAAYGTSAIMLVNTIGGAIFICVSQNIFMSDITRLADVLPGVNKNTLGSGFESVRKKLSPEELEVVINGYNHGIQRVFLMVLVLCCLTVLIWPLLKWKSIKPEAKDGKNTTR</sequence>
<dbReference type="PROSITE" id="PS50850">
    <property type="entry name" value="MFS"/>
    <property type="match status" value="1"/>
</dbReference>
<dbReference type="PANTHER" id="PTHR23501">
    <property type="entry name" value="MAJOR FACILITATOR SUPERFAMILY"/>
    <property type="match status" value="1"/>
</dbReference>
<dbReference type="EMBL" id="PKSG01000851">
    <property type="protein sequence ID" value="POR32430.1"/>
    <property type="molecule type" value="Genomic_DNA"/>
</dbReference>
<evidence type="ECO:0000256" key="6">
    <source>
        <dbReference type="SAM" id="Phobius"/>
    </source>
</evidence>
<feature type="region of interest" description="Disordered" evidence="5">
    <location>
        <begin position="1"/>
        <end position="46"/>
    </location>
</feature>
<comment type="caution">
    <text evidence="8">The sequence shown here is derived from an EMBL/GenBank/DDBJ whole genome shotgun (WGS) entry which is preliminary data.</text>
</comment>
<dbReference type="InterPro" id="IPR011701">
    <property type="entry name" value="MFS"/>
</dbReference>
<feature type="compositionally biased region" description="Polar residues" evidence="5">
    <location>
        <begin position="36"/>
        <end position="46"/>
    </location>
</feature>
<accession>A0A2S4KQJ2</accession>
<evidence type="ECO:0000256" key="1">
    <source>
        <dbReference type="ARBA" id="ARBA00004141"/>
    </source>
</evidence>
<evidence type="ECO:0000313" key="9">
    <source>
        <dbReference type="Proteomes" id="UP000237481"/>
    </source>
</evidence>
<dbReference type="Gene3D" id="1.20.1720.10">
    <property type="entry name" value="Multidrug resistance protein D"/>
    <property type="match status" value="1"/>
</dbReference>
<name>A0A2S4KQJ2_9HYPO</name>
<dbReference type="SUPFAM" id="SSF103473">
    <property type="entry name" value="MFS general substrate transporter"/>
    <property type="match status" value="1"/>
</dbReference>
<proteinExistence type="predicted"/>
<dbReference type="CDD" id="cd17502">
    <property type="entry name" value="MFS_Azr1_MDR_like"/>
    <property type="match status" value="1"/>
</dbReference>
<dbReference type="Pfam" id="PF07690">
    <property type="entry name" value="MFS_1"/>
    <property type="match status" value="1"/>
</dbReference>
<protein>
    <submittedName>
        <fullName evidence="8">Major facilitator superfamily transporter</fullName>
    </submittedName>
</protein>
<feature type="transmembrane region" description="Helical" evidence="6">
    <location>
        <begin position="332"/>
        <end position="354"/>
    </location>
</feature>
<feature type="transmembrane region" description="Helical" evidence="6">
    <location>
        <begin position="61"/>
        <end position="84"/>
    </location>
</feature>
<dbReference type="PANTHER" id="PTHR23501:SF198">
    <property type="entry name" value="AZOLE RESISTANCE PROTEIN 1-RELATED"/>
    <property type="match status" value="1"/>
</dbReference>
<evidence type="ECO:0000313" key="8">
    <source>
        <dbReference type="EMBL" id="POR32430.1"/>
    </source>
</evidence>
<evidence type="ECO:0000256" key="3">
    <source>
        <dbReference type="ARBA" id="ARBA00022989"/>
    </source>
</evidence>
<comment type="subcellular location">
    <subcellularLocation>
        <location evidence="1">Membrane</location>
        <topology evidence="1">Multi-pass membrane protein</topology>
    </subcellularLocation>
</comment>
<evidence type="ECO:0000256" key="4">
    <source>
        <dbReference type="ARBA" id="ARBA00023136"/>
    </source>
</evidence>
<feature type="transmembrane region" description="Helical" evidence="6">
    <location>
        <begin position="454"/>
        <end position="476"/>
    </location>
</feature>
<feature type="transmembrane region" description="Helical" evidence="6">
    <location>
        <begin position="184"/>
        <end position="208"/>
    </location>
</feature>
<keyword evidence="2 6" id="KW-0812">Transmembrane</keyword>
<dbReference type="GO" id="GO:0005886">
    <property type="term" value="C:plasma membrane"/>
    <property type="evidence" value="ECO:0007669"/>
    <property type="project" value="TreeGrafter"/>
</dbReference>
<keyword evidence="9" id="KW-1185">Reference proteome</keyword>
<feature type="transmembrane region" description="Helical" evidence="6">
    <location>
        <begin position="366"/>
        <end position="386"/>
    </location>
</feature>
<dbReference type="GO" id="GO:0022857">
    <property type="term" value="F:transmembrane transporter activity"/>
    <property type="evidence" value="ECO:0007669"/>
    <property type="project" value="InterPro"/>
</dbReference>
<feature type="domain" description="Major facilitator superfamily (MFS) profile" evidence="7">
    <location>
        <begin position="62"/>
        <end position="552"/>
    </location>
</feature>
<dbReference type="OrthoDB" id="10021397at2759"/>
<evidence type="ECO:0000256" key="5">
    <source>
        <dbReference type="SAM" id="MobiDB-lite"/>
    </source>
</evidence>
<feature type="transmembrane region" description="Helical" evidence="6">
    <location>
        <begin position="392"/>
        <end position="412"/>
    </location>
</feature>
<feature type="transmembrane region" description="Helical" evidence="6">
    <location>
        <begin position="126"/>
        <end position="145"/>
    </location>
</feature>
<dbReference type="InterPro" id="IPR036259">
    <property type="entry name" value="MFS_trans_sf"/>
</dbReference>
<feature type="transmembrane region" description="Helical" evidence="6">
    <location>
        <begin position="261"/>
        <end position="280"/>
    </location>
</feature>
<dbReference type="AlphaFoldDB" id="A0A2S4KQJ2"/>
<evidence type="ECO:0000259" key="7">
    <source>
        <dbReference type="PROSITE" id="PS50850"/>
    </source>
</evidence>
<feature type="transmembrane region" description="Helical" evidence="6">
    <location>
        <begin position="215"/>
        <end position="235"/>
    </location>
</feature>
<keyword evidence="4 6" id="KW-0472">Membrane</keyword>
<reference evidence="8 9" key="1">
    <citation type="submission" date="2018-01" db="EMBL/GenBank/DDBJ databases">
        <title>Harnessing the power of phylogenomics to disentangle the directionality and signatures of interkingdom host jumping in the parasitic fungal genus Tolypocladium.</title>
        <authorList>
            <person name="Quandt C.A."/>
            <person name="Patterson W."/>
            <person name="Spatafora J.W."/>
        </authorList>
    </citation>
    <scope>NUCLEOTIDE SEQUENCE [LARGE SCALE GENOMIC DNA]</scope>
    <source>
        <strain evidence="8 9">NRBC 100945</strain>
    </source>
</reference>
<dbReference type="Proteomes" id="UP000237481">
    <property type="component" value="Unassembled WGS sequence"/>
</dbReference>
<evidence type="ECO:0000256" key="2">
    <source>
        <dbReference type="ARBA" id="ARBA00022692"/>
    </source>
</evidence>
<feature type="transmembrane region" description="Helical" evidence="6">
    <location>
        <begin position="157"/>
        <end position="178"/>
    </location>
</feature>
<dbReference type="Gene3D" id="1.20.1250.20">
    <property type="entry name" value="MFS general substrate transporter like domains"/>
    <property type="match status" value="1"/>
</dbReference>
<feature type="transmembrane region" description="Helical" evidence="6">
    <location>
        <begin position="529"/>
        <end position="547"/>
    </location>
</feature>
<dbReference type="PRINTS" id="PR01036">
    <property type="entry name" value="TCRTETB"/>
</dbReference>
<gene>
    <name evidence="8" type="ORF">TPAR_07360</name>
</gene>